<sequence length="245" mass="27671">MASENTNFSFGYAELTQRGDHMVYLYTRDKEVFLSLGFSPAYETELASKVQENKDIEPDDYWQGVLKMKRTAEKNSRGALRRSLDMFELRIGLLFGDGSPELQSFRFTATSALKNDELVRYARGLVKTTERYSEIVYTADGMQAFIDGLNADCDDLDNAIDEVKKVVDQRDDASLKRLQKGKELYAMISKICDAGKRYWNGVNEAYYNDYVIYGSSTPLPQPEEEEETPAEGDATDTTSGDEPVA</sequence>
<organism evidence="2 3">
    <name type="scientific">Prolixibacter bellariivorans</name>
    <dbReference type="NCBI Taxonomy" id="314319"/>
    <lineage>
        <taxon>Bacteria</taxon>
        <taxon>Pseudomonadati</taxon>
        <taxon>Bacteroidota</taxon>
        <taxon>Bacteroidia</taxon>
        <taxon>Marinilabiliales</taxon>
        <taxon>Prolixibacteraceae</taxon>
        <taxon>Prolixibacter</taxon>
    </lineage>
</organism>
<dbReference type="RefSeq" id="WP_025865050.1">
    <property type="nucleotide sequence ID" value="NZ_BLAX01000001.1"/>
</dbReference>
<dbReference type="OrthoDB" id="1116693at2"/>
<proteinExistence type="predicted"/>
<accession>A0A5M4AVB3</accession>
<reference evidence="2 3" key="1">
    <citation type="submission" date="2019-10" db="EMBL/GenBank/DDBJ databases">
        <title>Prolixibacter strains distinguished by the presence of nitrate reductase genes were adept at nitrate-dependent anaerobic corrosion of metallic iron and carbon steel.</title>
        <authorList>
            <person name="Iino T."/>
            <person name="Shono N."/>
            <person name="Ito K."/>
            <person name="Nakamura R."/>
            <person name="Sueoka K."/>
            <person name="Harayama S."/>
            <person name="Ohkuma M."/>
        </authorList>
    </citation>
    <scope>NUCLEOTIDE SEQUENCE [LARGE SCALE GENOMIC DNA]</scope>
    <source>
        <strain evidence="2 3">JCM 13498</strain>
    </source>
</reference>
<dbReference type="EMBL" id="BLAX01000001">
    <property type="protein sequence ID" value="GET31367.1"/>
    <property type="molecule type" value="Genomic_DNA"/>
</dbReference>
<name>A0A5M4AVB3_9BACT</name>
<dbReference type="AlphaFoldDB" id="A0A5M4AVB3"/>
<dbReference type="Proteomes" id="UP000391834">
    <property type="component" value="Unassembled WGS sequence"/>
</dbReference>
<comment type="caution">
    <text evidence="2">The sequence shown here is derived from an EMBL/GenBank/DDBJ whole genome shotgun (WGS) entry which is preliminary data.</text>
</comment>
<keyword evidence="3" id="KW-1185">Reference proteome</keyword>
<feature type="region of interest" description="Disordered" evidence="1">
    <location>
        <begin position="216"/>
        <end position="245"/>
    </location>
</feature>
<gene>
    <name evidence="2" type="ORF">PbJCM13498_02300</name>
</gene>
<evidence type="ECO:0000313" key="3">
    <source>
        <dbReference type="Proteomes" id="UP000391834"/>
    </source>
</evidence>
<evidence type="ECO:0000313" key="2">
    <source>
        <dbReference type="EMBL" id="GET31367.1"/>
    </source>
</evidence>
<protein>
    <submittedName>
        <fullName evidence="2">Uncharacterized protein</fullName>
    </submittedName>
</protein>
<evidence type="ECO:0000256" key="1">
    <source>
        <dbReference type="SAM" id="MobiDB-lite"/>
    </source>
</evidence>
<feature type="compositionally biased region" description="Acidic residues" evidence="1">
    <location>
        <begin position="222"/>
        <end position="234"/>
    </location>
</feature>